<reference evidence="7" key="1">
    <citation type="journal article" date="2019" name="Beilstein J. Org. Chem.">
        <title>Nanangenines: drimane sesquiterpenoids as the dominant metabolite cohort of a novel Australian fungus, Aspergillus nanangensis.</title>
        <authorList>
            <person name="Lacey H.J."/>
            <person name="Gilchrist C.L.M."/>
            <person name="Crombie A."/>
            <person name="Kalaitzis J.A."/>
            <person name="Vuong D."/>
            <person name="Rutledge P.J."/>
            <person name="Turner P."/>
            <person name="Pitt J.I."/>
            <person name="Lacey E."/>
            <person name="Chooi Y.H."/>
            <person name="Piggott A.M."/>
        </authorList>
    </citation>
    <scope>NUCLEOTIDE SEQUENCE</scope>
    <source>
        <strain evidence="7">MST-FP2251</strain>
    </source>
</reference>
<dbReference type="InterPro" id="IPR002312">
    <property type="entry name" value="Asp/Asn-tRNA-synth_IIb"/>
</dbReference>
<dbReference type="GO" id="GO:0004816">
    <property type="term" value="F:asparagine-tRNA ligase activity"/>
    <property type="evidence" value="ECO:0007669"/>
    <property type="project" value="TreeGrafter"/>
</dbReference>
<evidence type="ECO:0000313" key="8">
    <source>
        <dbReference type="Proteomes" id="UP001194746"/>
    </source>
</evidence>
<keyword evidence="2" id="KW-0547">Nucleotide-binding</keyword>
<evidence type="ECO:0000256" key="2">
    <source>
        <dbReference type="ARBA" id="ARBA00022741"/>
    </source>
</evidence>
<sequence length="499" mass="56171">MDQRIAIKEALTAPTSSKITICGIIQKTLRETETITLVVNDGSTVTPILAKISTPQPKDHQYLSQGSTIQLHGQVNHDDSPSLDVNDYTIIGPADPHSFPLALETQSPDFLNRNPHLRIRTPNHALIARFRSSVVSALTNLFDSHRDGPFYQVHLPILTWTDCEGGAEVFAAPTQHSKRKDAEMNETFFGARRFLNVSAVFHAEAFVQGLDRTWTLAPCWRAERAETDRHLAEFWMLEVAVNYIETLDPLYQLIEEVIRGTVSRLQESVAGKEVLAQSGSGELLRRWEKLLHRKWQKITFAEATRLLEPVREAKGCISGCQSAGGAQQDLTEDEEKYLCDHFDSPVFLTHFPSEIRLFQAKQSVRSIDDLPPGIHIDPAQTTEAFDLLLPGIGEICSGGLREHRLDVLVDTMRKKRFLTGWSKERPPDRNAPADAQPYPYLHPGEDLRSLDWFADLRRWGTSPHGGFGIGFERLLHYLMGTDSLKDVISFPRYRGVCGC</sequence>
<dbReference type="InterPro" id="IPR006195">
    <property type="entry name" value="aa-tRNA-synth_II"/>
</dbReference>
<keyword evidence="1" id="KW-0436">Ligase</keyword>
<dbReference type="GO" id="GO:0006421">
    <property type="term" value="P:asparaginyl-tRNA aminoacylation"/>
    <property type="evidence" value="ECO:0007669"/>
    <property type="project" value="TreeGrafter"/>
</dbReference>
<dbReference type="EMBL" id="VCAU01000005">
    <property type="protein sequence ID" value="KAF9894035.1"/>
    <property type="molecule type" value="Genomic_DNA"/>
</dbReference>
<reference evidence="7" key="2">
    <citation type="submission" date="2020-02" db="EMBL/GenBank/DDBJ databases">
        <authorList>
            <person name="Gilchrist C.L.M."/>
            <person name="Chooi Y.-H."/>
        </authorList>
    </citation>
    <scope>NUCLEOTIDE SEQUENCE</scope>
    <source>
        <strain evidence="7">MST-FP2251</strain>
    </source>
</reference>
<evidence type="ECO:0000256" key="1">
    <source>
        <dbReference type="ARBA" id="ARBA00022598"/>
    </source>
</evidence>
<evidence type="ECO:0000256" key="3">
    <source>
        <dbReference type="ARBA" id="ARBA00022840"/>
    </source>
</evidence>
<keyword evidence="3" id="KW-0067">ATP-binding</keyword>
<keyword evidence="8" id="KW-1185">Reference proteome</keyword>
<dbReference type="InterPro" id="IPR004364">
    <property type="entry name" value="Aa-tRNA-synt_II"/>
</dbReference>
<evidence type="ECO:0000256" key="5">
    <source>
        <dbReference type="ARBA" id="ARBA00023146"/>
    </source>
</evidence>
<evidence type="ECO:0000313" key="7">
    <source>
        <dbReference type="EMBL" id="KAF9894035.1"/>
    </source>
</evidence>
<keyword evidence="5" id="KW-0030">Aminoacyl-tRNA synthetase</keyword>
<name>A0AAD4CWJ0_ASPNN</name>
<dbReference type="InterPro" id="IPR045864">
    <property type="entry name" value="aa-tRNA-synth_II/BPL/LPL"/>
</dbReference>
<dbReference type="Pfam" id="PF00152">
    <property type="entry name" value="tRNA-synt_2"/>
    <property type="match status" value="1"/>
</dbReference>
<dbReference type="SUPFAM" id="SSF55681">
    <property type="entry name" value="Class II aaRS and biotin synthetases"/>
    <property type="match status" value="1"/>
</dbReference>
<comment type="caution">
    <text evidence="7">The sequence shown here is derived from an EMBL/GenBank/DDBJ whole genome shotgun (WGS) entry which is preliminary data.</text>
</comment>
<evidence type="ECO:0000259" key="6">
    <source>
        <dbReference type="PROSITE" id="PS50862"/>
    </source>
</evidence>
<dbReference type="Gene3D" id="3.30.930.10">
    <property type="entry name" value="Bira Bifunctional Protein, Domain 2"/>
    <property type="match status" value="1"/>
</dbReference>
<evidence type="ECO:0000256" key="4">
    <source>
        <dbReference type="ARBA" id="ARBA00022917"/>
    </source>
</evidence>
<feature type="domain" description="Aminoacyl-transfer RNA synthetases class-II family profile" evidence="6">
    <location>
        <begin position="129"/>
        <end position="491"/>
    </location>
</feature>
<dbReference type="GO" id="GO:0005524">
    <property type="term" value="F:ATP binding"/>
    <property type="evidence" value="ECO:0007669"/>
    <property type="project" value="UniProtKB-KW"/>
</dbReference>
<dbReference type="Proteomes" id="UP001194746">
    <property type="component" value="Unassembled WGS sequence"/>
</dbReference>
<protein>
    <submittedName>
        <fullName evidence="7">Asparaginyl-tRNA synthetase</fullName>
    </submittedName>
</protein>
<dbReference type="PANTHER" id="PTHR22594:SF34">
    <property type="entry name" value="ASPARAGINE--TRNA LIGASE, MITOCHONDRIAL-RELATED"/>
    <property type="match status" value="1"/>
</dbReference>
<dbReference type="PROSITE" id="PS50862">
    <property type="entry name" value="AA_TRNA_LIGASE_II"/>
    <property type="match status" value="1"/>
</dbReference>
<dbReference type="PRINTS" id="PR01042">
    <property type="entry name" value="TRNASYNTHASP"/>
</dbReference>
<dbReference type="GO" id="GO:0005739">
    <property type="term" value="C:mitochondrion"/>
    <property type="evidence" value="ECO:0007669"/>
    <property type="project" value="TreeGrafter"/>
</dbReference>
<dbReference type="AlphaFoldDB" id="A0AAD4CWJ0"/>
<dbReference type="PANTHER" id="PTHR22594">
    <property type="entry name" value="ASPARTYL/LYSYL-TRNA SYNTHETASE"/>
    <property type="match status" value="1"/>
</dbReference>
<gene>
    <name evidence="7" type="primary">SLM5</name>
    <name evidence="7" type="ORF">FE257_009007</name>
</gene>
<organism evidence="7 8">
    <name type="scientific">Aspergillus nanangensis</name>
    <dbReference type="NCBI Taxonomy" id="2582783"/>
    <lineage>
        <taxon>Eukaryota</taxon>
        <taxon>Fungi</taxon>
        <taxon>Dikarya</taxon>
        <taxon>Ascomycota</taxon>
        <taxon>Pezizomycotina</taxon>
        <taxon>Eurotiomycetes</taxon>
        <taxon>Eurotiomycetidae</taxon>
        <taxon>Eurotiales</taxon>
        <taxon>Aspergillaceae</taxon>
        <taxon>Aspergillus</taxon>
        <taxon>Aspergillus subgen. Circumdati</taxon>
    </lineage>
</organism>
<proteinExistence type="predicted"/>
<keyword evidence="4" id="KW-0648">Protein biosynthesis</keyword>
<accession>A0AAD4CWJ0</accession>